<feature type="compositionally biased region" description="Basic residues" evidence="1">
    <location>
        <begin position="20"/>
        <end position="29"/>
    </location>
</feature>
<dbReference type="RefSeq" id="YP_010802527.1">
    <property type="nucleotide sequence ID" value="NC_077025.1"/>
</dbReference>
<reference evidence="2" key="1">
    <citation type="journal article" date="2019" name="Viruses">
        <title>A Novel Alphabaculovirus from the Soybean Looper, Chrysodeixis includens, that Produces Tetrahedral Occlusion Bodies and Encodes Two Copies of he65.</title>
        <authorList>
            <person name="Harrison R.L."/>
            <person name="Rowley D.L."/>
            <person name="Popham H.J.R."/>
        </authorList>
    </citation>
    <scope>NUCLEOTIDE SEQUENCE</scope>
    <source>
        <strain evidence="2">ChinNPV-1</strain>
    </source>
</reference>
<keyword evidence="3" id="KW-1185">Reference proteome</keyword>
<dbReference type="KEGG" id="vg:80541297"/>
<evidence type="ECO:0000313" key="2">
    <source>
        <dbReference type="EMBL" id="QED40611.1"/>
    </source>
</evidence>
<dbReference type="GeneID" id="80541297"/>
<evidence type="ECO:0000313" key="3">
    <source>
        <dbReference type="Proteomes" id="UP001162233"/>
    </source>
</evidence>
<dbReference type="Proteomes" id="UP001162233">
    <property type="component" value="Segment"/>
</dbReference>
<sequence>MTSSANLINSLFNSSTDRRPTRRRQSRRSTVRDRDIDDQLIDSAELLRSLNQTFTVADLILNDNNKLKQNAINVISKQSAVAKSLLVDVENKNENIHLNTMQSMNMLKFLSDVYDNKFVMVNQ</sequence>
<accession>A0A5B8YTZ5</accession>
<feature type="region of interest" description="Disordered" evidence="1">
    <location>
        <begin position="1"/>
        <end position="32"/>
    </location>
</feature>
<dbReference type="InterPro" id="IPR009477">
    <property type="entry name" value="Baculo_Ac102"/>
</dbReference>
<name>A0A5B8YTZ5_9ABAC</name>
<feature type="compositionally biased region" description="Polar residues" evidence="1">
    <location>
        <begin position="1"/>
        <end position="13"/>
    </location>
</feature>
<evidence type="ECO:0000256" key="1">
    <source>
        <dbReference type="SAM" id="MobiDB-lite"/>
    </source>
</evidence>
<dbReference type="EMBL" id="MK746083">
    <property type="protein sequence ID" value="QED40611.1"/>
    <property type="molecule type" value="Genomic_DNA"/>
</dbReference>
<protein>
    <submittedName>
        <fullName evidence="2">P12</fullName>
    </submittedName>
</protein>
<dbReference type="Pfam" id="PF06497">
    <property type="entry name" value="Baculo_Ac102"/>
    <property type="match status" value="1"/>
</dbReference>
<organism evidence="2 3">
    <name type="scientific">Chrysodeixis includens nucleopolyhedrovirus</name>
    <dbReference type="NCBI Taxonomy" id="1207438"/>
    <lineage>
        <taxon>Viruses</taxon>
        <taxon>Viruses incertae sedis</taxon>
        <taxon>Naldaviricetes</taxon>
        <taxon>Lefavirales</taxon>
        <taxon>Baculoviridae</taxon>
        <taxon>Alphabaculovirus</taxon>
        <taxon>Alphabaculovirus chrincludentis</taxon>
        <taxon>Alphabaculovirus alterchrincludentis</taxon>
    </lineage>
</organism>
<proteinExistence type="predicted"/>